<dbReference type="Proteomes" id="UP000011086">
    <property type="component" value="Unassembled WGS sequence"/>
</dbReference>
<dbReference type="AlphaFoldDB" id="A0AA97NLI2"/>
<proteinExistence type="predicted"/>
<accession>A0AA97NLI2</accession>
<organism evidence="1">
    <name type="scientific">Pyricularia oryzae (strain Y34)</name>
    <name type="common">Rice blast fungus</name>
    <name type="synonym">Magnaporthe oryzae</name>
    <dbReference type="NCBI Taxonomy" id="1143189"/>
    <lineage>
        <taxon>Eukaryota</taxon>
        <taxon>Fungi</taxon>
        <taxon>Dikarya</taxon>
        <taxon>Ascomycota</taxon>
        <taxon>Pezizomycotina</taxon>
        <taxon>Sordariomycetes</taxon>
        <taxon>Sordariomycetidae</taxon>
        <taxon>Magnaporthales</taxon>
        <taxon>Pyriculariaceae</taxon>
        <taxon>Pyricularia</taxon>
    </lineage>
</organism>
<sequence>MEKFVCSTEEAESTTKKKWGSSNATQILE</sequence>
<gene>
    <name evidence="1" type="ORF">OOU_Y34scaffold01184g7</name>
</gene>
<reference evidence="1" key="1">
    <citation type="journal article" date="2012" name="PLoS Genet.">
        <title>Comparative analysis of the genomes of two field isolates of the rice blast fungus Magnaporthe oryzae.</title>
        <authorList>
            <person name="Xue M."/>
            <person name="Yang J."/>
            <person name="Li Z."/>
            <person name="Hu S."/>
            <person name="Yao N."/>
            <person name="Dean R.A."/>
            <person name="Zhao W."/>
            <person name="Shen M."/>
            <person name="Zhang H."/>
            <person name="Li C."/>
            <person name="Liu L."/>
            <person name="Cao L."/>
            <person name="Xu X."/>
            <person name="Xing Y."/>
            <person name="Hsiang T."/>
            <person name="Zhang Z."/>
            <person name="Xu J.R."/>
            <person name="Peng Y.L."/>
        </authorList>
    </citation>
    <scope>NUCLEOTIDE SEQUENCE</scope>
    <source>
        <strain evidence="1">Y34</strain>
    </source>
</reference>
<protein>
    <submittedName>
        <fullName evidence="1">Uncharacterized protein</fullName>
    </submittedName>
</protein>
<dbReference type="EMBL" id="JH793381">
    <property type="protein sequence ID" value="ELQ32338.1"/>
    <property type="molecule type" value="Genomic_DNA"/>
</dbReference>
<evidence type="ECO:0000313" key="1">
    <source>
        <dbReference type="EMBL" id="ELQ32338.1"/>
    </source>
</evidence>
<name>A0AA97NLI2_PYRO3</name>